<evidence type="ECO:0000256" key="2">
    <source>
        <dbReference type="SAM" id="MobiDB-lite"/>
    </source>
</evidence>
<protein>
    <submittedName>
        <fullName evidence="3">Uncharacterized protein</fullName>
    </submittedName>
</protein>
<dbReference type="InterPro" id="IPR039139">
    <property type="entry name" value="CCDC170-like"/>
</dbReference>
<evidence type="ECO:0000256" key="1">
    <source>
        <dbReference type="SAM" id="Coils"/>
    </source>
</evidence>
<gene>
    <name evidence="3" type="ORF">ANN_19158</name>
</gene>
<keyword evidence="1" id="KW-0175">Coiled coil</keyword>
<comment type="caution">
    <text evidence="3">The sequence shown here is derived from an EMBL/GenBank/DDBJ whole genome shotgun (WGS) entry which is preliminary data.</text>
</comment>
<organism evidence="3 4">
    <name type="scientific">Periplaneta americana</name>
    <name type="common">American cockroach</name>
    <name type="synonym">Blatta americana</name>
    <dbReference type="NCBI Taxonomy" id="6978"/>
    <lineage>
        <taxon>Eukaryota</taxon>
        <taxon>Metazoa</taxon>
        <taxon>Ecdysozoa</taxon>
        <taxon>Arthropoda</taxon>
        <taxon>Hexapoda</taxon>
        <taxon>Insecta</taxon>
        <taxon>Pterygota</taxon>
        <taxon>Neoptera</taxon>
        <taxon>Polyneoptera</taxon>
        <taxon>Dictyoptera</taxon>
        <taxon>Blattodea</taxon>
        <taxon>Blattoidea</taxon>
        <taxon>Blattidae</taxon>
        <taxon>Blattinae</taxon>
        <taxon>Periplaneta</taxon>
    </lineage>
</organism>
<feature type="coiled-coil region" evidence="1">
    <location>
        <begin position="320"/>
        <end position="382"/>
    </location>
</feature>
<reference evidence="3 4" key="1">
    <citation type="journal article" date="2022" name="Allergy">
        <title>Genome assembly and annotation of Periplaneta americana reveal a comprehensive cockroach allergen profile.</title>
        <authorList>
            <person name="Wang L."/>
            <person name="Xiong Q."/>
            <person name="Saelim N."/>
            <person name="Wang L."/>
            <person name="Nong W."/>
            <person name="Wan A.T."/>
            <person name="Shi M."/>
            <person name="Liu X."/>
            <person name="Cao Q."/>
            <person name="Hui J.H.L."/>
            <person name="Sookrung N."/>
            <person name="Leung T.F."/>
            <person name="Tungtrongchitr A."/>
            <person name="Tsui S.K.W."/>
        </authorList>
    </citation>
    <scope>NUCLEOTIDE SEQUENCE [LARGE SCALE GENOMIC DNA]</scope>
    <source>
        <strain evidence="3">PWHHKU_190912</strain>
    </source>
</reference>
<evidence type="ECO:0000313" key="3">
    <source>
        <dbReference type="EMBL" id="KAJ4430570.1"/>
    </source>
</evidence>
<proteinExistence type="predicted"/>
<evidence type="ECO:0000313" key="4">
    <source>
        <dbReference type="Proteomes" id="UP001148838"/>
    </source>
</evidence>
<feature type="coiled-coil region" evidence="1">
    <location>
        <begin position="73"/>
        <end position="149"/>
    </location>
</feature>
<name>A0ABQ8S9B7_PERAM</name>
<accession>A0ABQ8S9B7</accession>
<dbReference type="Proteomes" id="UP001148838">
    <property type="component" value="Unassembled WGS sequence"/>
</dbReference>
<dbReference type="PANTHER" id="PTHR18863:SF6">
    <property type="entry name" value="COILED-COIL DOMAIN-CONTAINING PROTEIN 170"/>
    <property type="match status" value="1"/>
</dbReference>
<feature type="region of interest" description="Disordered" evidence="2">
    <location>
        <begin position="174"/>
        <end position="195"/>
    </location>
</feature>
<feature type="non-terminal residue" evidence="3">
    <location>
        <position position="1"/>
    </location>
</feature>
<sequence>VRTLELECNSEEAMKEAQRKAMQDLVRRLSSALGTEYSEAMLSSPDGLIHKASELVQETSRLRTRSSTVTDTLSAVETELRSCREALERAVADRDSLQRQTASHLLELDRLRQEKECLEMQQRVAERDLMELRDKLANTNRSLGSATDNIASQEASICQLRVVMYGSLDVGSASDSESSVEPVNPDDTYKSPSTKDVKLKDEKVQKLQNELRHLLESLAIQLSSPTRFVETQEGSIRERLREVIQENKDRLTVCGISYTWAITSGRQLCFKIKRRNYPMSSAHAIKTWVENFEEMDSALPKKPAGRIRSVRTPENIAAQIENLREKVSILTQQLNRQCELHEQANSRVRVLQDEKTVLESRLHKTEAELSTAEIARDGLRRDKNTNGEVVNRPIPGRPRISTREEDAMLLRKFDNYPFRTASQIKMASKFPGSPHTVRRSCRERGIRYRRAAVAARNLKTIQASVADRCQEEDRSRWPRQVLSYVPRGRRNLGRPRKRWQETFMTFLERLGRALNMDEISKEVGVDLHTESLLIRAEQLARLESDKLIDKGSNQREFRNASPKRDALIRDTTAQDKKIYDIHNQEHVIEMTHRMQSENESENEEIFDLSELEETNRKDPMYKRDIFLAANLELYFSIYRHSSHFDDSSTRDEKRRNDKLADIRDVSVCLSTTESSFTLRYDDLVLFLNIVDIGCLNAYVVWKAKNPHLQSSSTHGRRNFLLEFGKESIIPKVKRRLQHPTGFHKSAIIAIRYLIPEPETMGREGGEPPIKL</sequence>
<dbReference type="PANTHER" id="PTHR18863">
    <property type="entry name" value="TSEC-2-RELATED"/>
    <property type="match status" value="1"/>
</dbReference>
<keyword evidence="4" id="KW-1185">Reference proteome</keyword>
<dbReference type="EMBL" id="JAJSOF020000031">
    <property type="protein sequence ID" value="KAJ4430570.1"/>
    <property type="molecule type" value="Genomic_DNA"/>
</dbReference>